<organism evidence="1 2">
    <name type="scientific">Ceratodon purpureus</name>
    <name type="common">Fire moss</name>
    <name type="synonym">Dicranum purpureum</name>
    <dbReference type="NCBI Taxonomy" id="3225"/>
    <lineage>
        <taxon>Eukaryota</taxon>
        <taxon>Viridiplantae</taxon>
        <taxon>Streptophyta</taxon>
        <taxon>Embryophyta</taxon>
        <taxon>Bryophyta</taxon>
        <taxon>Bryophytina</taxon>
        <taxon>Bryopsida</taxon>
        <taxon>Dicranidae</taxon>
        <taxon>Pseudoditrichales</taxon>
        <taxon>Ditrichaceae</taxon>
        <taxon>Ceratodon</taxon>
    </lineage>
</organism>
<evidence type="ECO:0000313" key="1">
    <source>
        <dbReference type="EMBL" id="KAG0589371.1"/>
    </source>
</evidence>
<reference evidence="1" key="1">
    <citation type="submission" date="2020-06" db="EMBL/GenBank/DDBJ databases">
        <title>WGS assembly of Ceratodon purpureus strain R40.</title>
        <authorList>
            <person name="Carey S.B."/>
            <person name="Jenkins J."/>
            <person name="Shu S."/>
            <person name="Lovell J.T."/>
            <person name="Sreedasyam A."/>
            <person name="Maumus F."/>
            <person name="Tiley G.P."/>
            <person name="Fernandez-Pozo N."/>
            <person name="Barry K."/>
            <person name="Chen C."/>
            <person name="Wang M."/>
            <person name="Lipzen A."/>
            <person name="Daum C."/>
            <person name="Saski C.A."/>
            <person name="Payton A.C."/>
            <person name="Mcbreen J.C."/>
            <person name="Conrad R.E."/>
            <person name="Kollar L.M."/>
            <person name="Olsson S."/>
            <person name="Huttunen S."/>
            <person name="Landis J.B."/>
            <person name="Wickett N.J."/>
            <person name="Johnson M.G."/>
            <person name="Rensing S.A."/>
            <person name="Grimwood J."/>
            <person name="Schmutz J."/>
            <person name="Mcdaniel S.F."/>
        </authorList>
    </citation>
    <scope>NUCLEOTIDE SEQUENCE</scope>
    <source>
        <strain evidence="1">R40</strain>
    </source>
</reference>
<proteinExistence type="predicted"/>
<gene>
    <name evidence="1" type="ORF">KC19_1G016700</name>
</gene>
<keyword evidence="2" id="KW-1185">Reference proteome</keyword>
<name>A0A8T0J3B9_CERPU</name>
<comment type="caution">
    <text evidence="1">The sequence shown here is derived from an EMBL/GenBank/DDBJ whole genome shotgun (WGS) entry which is preliminary data.</text>
</comment>
<sequence>MGYTTTFTGCFTITPPLEGAPKALLNGLCNTRRMAREMDPMYGIEGEYYVEGTQSAPGWQGDEKEGRVLDHNRPPRTQPSLNCDWKLSEDGAKLEWSGMEKFYGYTEWLRYIITRVVSQGTVLNGEVQFQGEQAEDKGVIRIIDNRIDVVADSGVPKLRLANAEIDFKPTAHRILQSLWHYRNHHGMVLGLPLKVDYYLSYIEDALDALPPREWVTGRDGDVTQAVYFSVLLNPELSDSDVTSVLSAYNHFFGIENPRELPEASTVRKYWKTSRFFVKKQSRSPWKSSPGEYCNSWMDLDLSLGLESSEFRSMYCFLEAHLYSHLNDV</sequence>
<dbReference type="AlphaFoldDB" id="A0A8T0J3B9"/>
<evidence type="ECO:0000313" key="2">
    <source>
        <dbReference type="Proteomes" id="UP000822688"/>
    </source>
</evidence>
<accession>A0A8T0J3B9</accession>
<dbReference type="Proteomes" id="UP000822688">
    <property type="component" value="Chromosome 1"/>
</dbReference>
<protein>
    <submittedName>
        <fullName evidence="1">Uncharacterized protein</fullName>
    </submittedName>
</protein>
<dbReference type="EMBL" id="CM026421">
    <property type="protein sequence ID" value="KAG0589371.1"/>
    <property type="molecule type" value="Genomic_DNA"/>
</dbReference>